<dbReference type="PANTHER" id="PTHR31677:SF157">
    <property type="entry name" value="AP2_ERF DOMAIN-CONTAINING PROTEIN"/>
    <property type="match status" value="1"/>
</dbReference>
<proteinExistence type="predicted"/>
<keyword evidence="6" id="KW-0732">Signal</keyword>
<dbReference type="Pfam" id="PF00847">
    <property type="entry name" value="AP2"/>
    <property type="match status" value="1"/>
</dbReference>
<name>A0A8T1QWV0_CARIL</name>
<evidence type="ECO:0000256" key="1">
    <source>
        <dbReference type="ARBA" id="ARBA00004123"/>
    </source>
</evidence>
<dbReference type="PANTHER" id="PTHR31677">
    <property type="entry name" value="AP2 DOMAIN CLASS TRANSCRIPTION FACTOR"/>
    <property type="match status" value="1"/>
</dbReference>
<dbReference type="PROSITE" id="PS51032">
    <property type="entry name" value="AP2_ERF"/>
    <property type="match status" value="1"/>
</dbReference>
<dbReference type="CDD" id="cd00018">
    <property type="entry name" value="AP2"/>
    <property type="match status" value="1"/>
</dbReference>
<dbReference type="SMART" id="SM00380">
    <property type="entry name" value="AP2"/>
    <property type="match status" value="1"/>
</dbReference>
<dbReference type="GO" id="GO:0005634">
    <property type="term" value="C:nucleus"/>
    <property type="evidence" value="ECO:0007669"/>
    <property type="project" value="UniProtKB-SubCell"/>
</dbReference>
<keyword evidence="9" id="KW-1185">Reference proteome</keyword>
<feature type="signal peptide" evidence="6">
    <location>
        <begin position="1"/>
        <end position="29"/>
    </location>
</feature>
<dbReference type="AlphaFoldDB" id="A0A8T1QWV0"/>
<keyword evidence="3" id="KW-0238">DNA-binding</keyword>
<evidence type="ECO:0000259" key="7">
    <source>
        <dbReference type="PROSITE" id="PS51032"/>
    </source>
</evidence>
<reference evidence="8" key="1">
    <citation type="submission" date="2020-12" db="EMBL/GenBank/DDBJ databases">
        <title>WGS assembly of Carya illinoinensis cv. Pawnee.</title>
        <authorList>
            <person name="Platts A."/>
            <person name="Shu S."/>
            <person name="Wright S."/>
            <person name="Barry K."/>
            <person name="Edger P."/>
            <person name="Pires J.C."/>
            <person name="Schmutz J."/>
        </authorList>
    </citation>
    <scope>NUCLEOTIDE SEQUENCE</scope>
    <source>
        <tissue evidence="8">Leaf</tissue>
    </source>
</reference>
<dbReference type="GO" id="GO:0003700">
    <property type="term" value="F:DNA-binding transcription factor activity"/>
    <property type="evidence" value="ECO:0007669"/>
    <property type="project" value="InterPro"/>
</dbReference>
<evidence type="ECO:0000256" key="6">
    <source>
        <dbReference type="SAM" id="SignalP"/>
    </source>
</evidence>
<dbReference type="EMBL" id="CM031812">
    <property type="protein sequence ID" value="KAG6658739.1"/>
    <property type="molecule type" value="Genomic_DNA"/>
</dbReference>
<keyword evidence="4" id="KW-0804">Transcription</keyword>
<protein>
    <recommendedName>
        <fullName evidence="7">AP2/ERF domain-containing protein</fullName>
    </recommendedName>
</protein>
<organism evidence="8 9">
    <name type="scientific">Carya illinoinensis</name>
    <name type="common">Pecan</name>
    <dbReference type="NCBI Taxonomy" id="32201"/>
    <lineage>
        <taxon>Eukaryota</taxon>
        <taxon>Viridiplantae</taxon>
        <taxon>Streptophyta</taxon>
        <taxon>Embryophyta</taxon>
        <taxon>Tracheophyta</taxon>
        <taxon>Spermatophyta</taxon>
        <taxon>Magnoliopsida</taxon>
        <taxon>eudicotyledons</taxon>
        <taxon>Gunneridae</taxon>
        <taxon>Pentapetalae</taxon>
        <taxon>rosids</taxon>
        <taxon>fabids</taxon>
        <taxon>Fagales</taxon>
        <taxon>Juglandaceae</taxon>
        <taxon>Carya</taxon>
    </lineage>
</organism>
<evidence type="ECO:0000313" key="9">
    <source>
        <dbReference type="Proteomes" id="UP000811609"/>
    </source>
</evidence>
<sequence>MTSTLTLTLTRALLFLIPINPFLLRTLESMPVDALPVSGTPTGETQSPFPAPGKRMAAHFRGVRKRPWGRFAAEIRDPWRKTRKWLGTFDTAEEAALAYDEAAISLRGIKARTNFGLHGIVITPPVVTGDSGAREFFGWRPSPGYVSGADNPSASISEYKGYKMENVDVVVSEQEENSQTKKPFLFDLNLPAPLF</sequence>
<keyword evidence="2" id="KW-0805">Transcription regulation</keyword>
<evidence type="ECO:0000256" key="3">
    <source>
        <dbReference type="ARBA" id="ARBA00023125"/>
    </source>
</evidence>
<accession>A0A8T1QWV0</accession>
<dbReference type="Proteomes" id="UP000811609">
    <property type="component" value="Chromosome 4"/>
</dbReference>
<evidence type="ECO:0000256" key="5">
    <source>
        <dbReference type="ARBA" id="ARBA00023242"/>
    </source>
</evidence>
<dbReference type="GO" id="GO:0003677">
    <property type="term" value="F:DNA binding"/>
    <property type="evidence" value="ECO:0007669"/>
    <property type="project" value="UniProtKB-KW"/>
</dbReference>
<feature type="chain" id="PRO_5035803081" description="AP2/ERF domain-containing protein" evidence="6">
    <location>
        <begin position="30"/>
        <end position="195"/>
    </location>
</feature>
<evidence type="ECO:0000256" key="2">
    <source>
        <dbReference type="ARBA" id="ARBA00023015"/>
    </source>
</evidence>
<comment type="subcellular location">
    <subcellularLocation>
        <location evidence="1">Nucleus</location>
    </subcellularLocation>
</comment>
<dbReference type="InterPro" id="IPR001471">
    <property type="entry name" value="AP2/ERF_dom"/>
</dbReference>
<comment type="caution">
    <text evidence="8">The sequence shown here is derived from an EMBL/GenBank/DDBJ whole genome shotgun (WGS) entry which is preliminary data.</text>
</comment>
<evidence type="ECO:0000256" key="4">
    <source>
        <dbReference type="ARBA" id="ARBA00023163"/>
    </source>
</evidence>
<evidence type="ECO:0000313" key="8">
    <source>
        <dbReference type="EMBL" id="KAG6658739.1"/>
    </source>
</evidence>
<feature type="domain" description="AP2/ERF" evidence="7">
    <location>
        <begin position="59"/>
        <end position="116"/>
    </location>
</feature>
<dbReference type="FunFam" id="3.30.730.10:FF:000001">
    <property type="entry name" value="Ethylene-responsive transcription factor 2"/>
    <property type="match status" value="1"/>
</dbReference>
<keyword evidence="5" id="KW-0539">Nucleus</keyword>
<gene>
    <name evidence="8" type="ORF">CIPAW_04G182900</name>
</gene>